<dbReference type="Proteomes" id="UP001258315">
    <property type="component" value="Unassembled WGS sequence"/>
</dbReference>
<evidence type="ECO:0008006" key="4">
    <source>
        <dbReference type="Google" id="ProtNLM"/>
    </source>
</evidence>
<keyword evidence="1" id="KW-0732">Signal</keyword>
<feature type="signal peptide" evidence="1">
    <location>
        <begin position="1"/>
        <end position="22"/>
    </location>
</feature>
<dbReference type="RefSeq" id="WP_311949012.1">
    <property type="nucleotide sequence ID" value="NZ_JAVLVU010000001.1"/>
</dbReference>
<feature type="chain" id="PRO_5045213470" description="DUF2911 domain-containing protein" evidence="1">
    <location>
        <begin position="23"/>
        <end position="172"/>
    </location>
</feature>
<dbReference type="EMBL" id="JAVLVU010000001">
    <property type="protein sequence ID" value="MDT3402490.1"/>
    <property type="molecule type" value="Genomic_DNA"/>
</dbReference>
<organism evidence="2 3">
    <name type="scientific">Mucilaginibacter terrae</name>
    <dbReference type="NCBI Taxonomy" id="1955052"/>
    <lineage>
        <taxon>Bacteria</taxon>
        <taxon>Pseudomonadati</taxon>
        <taxon>Bacteroidota</taxon>
        <taxon>Sphingobacteriia</taxon>
        <taxon>Sphingobacteriales</taxon>
        <taxon>Sphingobacteriaceae</taxon>
        <taxon>Mucilaginibacter</taxon>
    </lineage>
</organism>
<gene>
    <name evidence="2" type="ORF">QE417_001562</name>
</gene>
<dbReference type="Pfam" id="PF11138">
    <property type="entry name" value="DUF2911"/>
    <property type="match status" value="1"/>
</dbReference>
<proteinExistence type="predicted"/>
<comment type="caution">
    <text evidence="2">The sequence shown here is derived from an EMBL/GenBank/DDBJ whole genome shotgun (WGS) entry which is preliminary data.</text>
</comment>
<name>A0ABU3GS69_9SPHI</name>
<evidence type="ECO:0000313" key="3">
    <source>
        <dbReference type="Proteomes" id="UP001258315"/>
    </source>
</evidence>
<protein>
    <recommendedName>
        <fullName evidence="4">DUF2911 domain-containing protein</fullName>
    </recommendedName>
</protein>
<evidence type="ECO:0000256" key="1">
    <source>
        <dbReference type="SAM" id="SignalP"/>
    </source>
</evidence>
<dbReference type="InterPro" id="IPR021314">
    <property type="entry name" value="DUF2911"/>
</dbReference>
<evidence type="ECO:0000313" key="2">
    <source>
        <dbReference type="EMBL" id="MDT3402490.1"/>
    </source>
</evidence>
<sequence length="172" mass="18571">MKSLLKLFAVTGLILTGFAASAQQAKKAPASPPDTVKATTKSGVAIEVAYSQPAVKGRTIGTDIAPYGKVWRTGANNATTITFSKDVKVEGKALAAGQYAIYSIPGEKEWVIIFNKGVKNWGTKYEESDDVLRVTVKTGVMKDFVERLKFMIEPSGKVGFAWGDKMVMFAVK</sequence>
<reference evidence="3" key="1">
    <citation type="submission" date="2023-07" db="EMBL/GenBank/DDBJ databases">
        <title>Functional and genomic diversity of the sorghum phyllosphere microbiome.</title>
        <authorList>
            <person name="Shade A."/>
        </authorList>
    </citation>
    <scope>NUCLEOTIDE SEQUENCE [LARGE SCALE GENOMIC DNA]</scope>
    <source>
        <strain evidence="3">SORGH_AS_0422</strain>
    </source>
</reference>
<keyword evidence="3" id="KW-1185">Reference proteome</keyword>
<accession>A0ABU3GS69</accession>